<evidence type="ECO:0000256" key="2">
    <source>
        <dbReference type="ARBA" id="ARBA00022448"/>
    </source>
</evidence>
<evidence type="ECO:0000256" key="6">
    <source>
        <dbReference type="ARBA" id="ARBA00023136"/>
    </source>
</evidence>
<dbReference type="Proteomes" id="UP001331761">
    <property type="component" value="Unassembled WGS sequence"/>
</dbReference>
<keyword evidence="4" id="KW-0769">Symport</keyword>
<dbReference type="AlphaFoldDB" id="A0AAN8FKS6"/>
<feature type="transmembrane region" description="Helical" evidence="7">
    <location>
        <begin position="159"/>
        <end position="175"/>
    </location>
</feature>
<evidence type="ECO:0000256" key="7">
    <source>
        <dbReference type="SAM" id="Phobius"/>
    </source>
</evidence>
<feature type="transmembrane region" description="Helical" evidence="7">
    <location>
        <begin position="53"/>
        <end position="74"/>
    </location>
</feature>
<comment type="caution">
    <text evidence="8">The sequence shown here is derived from an EMBL/GenBank/DDBJ whole genome shotgun (WGS) entry which is preliminary data.</text>
</comment>
<evidence type="ECO:0000256" key="4">
    <source>
        <dbReference type="ARBA" id="ARBA00022847"/>
    </source>
</evidence>
<keyword evidence="6 7" id="KW-0472">Membrane</keyword>
<evidence type="ECO:0000256" key="3">
    <source>
        <dbReference type="ARBA" id="ARBA00022692"/>
    </source>
</evidence>
<keyword evidence="9" id="KW-1185">Reference proteome</keyword>
<evidence type="ECO:0000313" key="8">
    <source>
        <dbReference type="EMBL" id="KAK5971620.1"/>
    </source>
</evidence>
<evidence type="ECO:0000256" key="5">
    <source>
        <dbReference type="ARBA" id="ARBA00022989"/>
    </source>
</evidence>
<feature type="non-terminal residue" evidence="8">
    <location>
        <position position="176"/>
    </location>
</feature>
<evidence type="ECO:0000256" key="1">
    <source>
        <dbReference type="ARBA" id="ARBA00004141"/>
    </source>
</evidence>
<dbReference type="EMBL" id="WIXE01017570">
    <property type="protein sequence ID" value="KAK5971620.1"/>
    <property type="molecule type" value="Genomic_DNA"/>
</dbReference>
<feature type="transmembrane region" description="Helical" evidence="7">
    <location>
        <begin position="12"/>
        <end position="33"/>
    </location>
</feature>
<gene>
    <name evidence="8" type="ORF">GCK32_009015</name>
</gene>
<organism evidence="8 9">
    <name type="scientific">Trichostrongylus colubriformis</name>
    <name type="common">Black scour worm</name>
    <dbReference type="NCBI Taxonomy" id="6319"/>
    <lineage>
        <taxon>Eukaryota</taxon>
        <taxon>Metazoa</taxon>
        <taxon>Ecdysozoa</taxon>
        <taxon>Nematoda</taxon>
        <taxon>Chromadorea</taxon>
        <taxon>Rhabditida</taxon>
        <taxon>Rhabditina</taxon>
        <taxon>Rhabditomorpha</taxon>
        <taxon>Strongyloidea</taxon>
        <taxon>Trichostrongylidae</taxon>
        <taxon>Trichostrongylus</taxon>
    </lineage>
</organism>
<dbReference type="Pfam" id="PF00209">
    <property type="entry name" value="SNF"/>
    <property type="match status" value="1"/>
</dbReference>
<keyword evidence="3 7" id="KW-0812">Transmembrane</keyword>
<dbReference type="SUPFAM" id="SSF161070">
    <property type="entry name" value="SNF-like"/>
    <property type="match status" value="1"/>
</dbReference>
<dbReference type="GO" id="GO:0015293">
    <property type="term" value="F:symporter activity"/>
    <property type="evidence" value="ECO:0007669"/>
    <property type="project" value="UniProtKB-KW"/>
</dbReference>
<evidence type="ECO:0000313" key="9">
    <source>
        <dbReference type="Proteomes" id="UP001331761"/>
    </source>
</evidence>
<dbReference type="InterPro" id="IPR037272">
    <property type="entry name" value="SNS_sf"/>
</dbReference>
<dbReference type="GO" id="GO:0016020">
    <property type="term" value="C:membrane"/>
    <property type="evidence" value="ECO:0007669"/>
    <property type="project" value="UniProtKB-SubCell"/>
</dbReference>
<name>A0AAN8FKS6_TRICO</name>
<reference evidence="8 9" key="1">
    <citation type="submission" date="2019-10" db="EMBL/GenBank/DDBJ databases">
        <title>Assembly and Annotation for the nematode Trichostrongylus colubriformis.</title>
        <authorList>
            <person name="Martin J."/>
        </authorList>
    </citation>
    <scope>NUCLEOTIDE SEQUENCE [LARGE SCALE GENOMIC DNA]</scope>
    <source>
        <strain evidence="8">G859</strain>
        <tissue evidence="8">Whole worm</tissue>
    </source>
</reference>
<keyword evidence="5 7" id="KW-1133">Transmembrane helix</keyword>
<proteinExistence type="predicted"/>
<protein>
    <submittedName>
        <fullName evidence="8">Uncharacterized protein</fullName>
    </submittedName>
</protein>
<accession>A0AAN8FKS6</accession>
<dbReference type="InterPro" id="IPR000175">
    <property type="entry name" value="Na/ntran_symport"/>
</dbReference>
<sequence length="176" mass="20097">MSMQSRNFFLKACVLATIIFNSTMIAVLAVMLVTKEDAFMDMHLERHIHPEVWAAAIQLTLFTLRIGQGGLFFLGSQNRFTNNLFIDAFAIVIYVFAAISLFSTVHVLFRATGGLHLYRGFSHDYLMDWRRELKNPYSQFFSYWGTAADLSAYGSYEPFMQFALSCAYLLIALVNN</sequence>
<keyword evidence="2" id="KW-0813">Transport</keyword>
<comment type="subcellular location">
    <subcellularLocation>
        <location evidence="1">Membrane</location>
        <topology evidence="1">Multi-pass membrane protein</topology>
    </subcellularLocation>
</comment>
<feature type="transmembrane region" description="Helical" evidence="7">
    <location>
        <begin position="86"/>
        <end position="109"/>
    </location>
</feature>